<dbReference type="Pfam" id="PF17136">
    <property type="entry name" value="ribosomal_L24"/>
    <property type="match status" value="1"/>
</dbReference>
<comment type="function">
    <text evidence="5">One of the proteins that surrounds the polypeptide exit tunnel on the outside of the subunit.</text>
</comment>
<dbReference type="SMART" id="SM00739">
    <property type="entry name" value="KOW"/>
    <property type="match status" value="1"/>
</dbReference>
<dbReference type="EMBL" id="AP025225">
    <property type="protein sequence ID" value="BDB96132.1"/>
    <property type="molecule type" value="Genomic_DNA"/>
</dbReference>
<proteinExistence type="inferred from homology"/>
<feature type="domain" description="KOW" evidence="6">
    <location>
        <begin position="4"/>
        <end position="31"/>
    </location>
</feature>
<dbReference type="Pfam" id="PF00467">
    <property type="entry name" value="KOW"/>
    <property type="match status" value="1"/>
</dbReference>
<dbReference type="CDD" id="cd06089">
    <property type="entry name" value="KOW_RPL26"/>
    <property type="match status" value="1"/>
</dbReference>
<keyword evidence="8" id="KW-1185">Reference proteome</keyword>
<reference evidence="7" key="1">
    <citation type="submission" date="2021-10" db="EMBL/GenBank/DDBJ databases">
        <title>Genome Sequence of The Candidatus Hydrogeosomobacter endosymbioticus, an Intracellular Bacterial Symbiont of the Anaerobic Ciliate GW7.</title>
        <authorList>
            <person name="Shiohama Y."/>
            <person name="Shinzato N."/>
        </authorList>
    </citation>
    <scope>NUCLEOTIDE SEQUENCE [LARGE SCALE GENOMIC DNA]</scope>
    <source>
        <strain evidence="7">200920</strain>
    </source>
</reference>
<dbReference type="PANTHER" id="PTHR12903">
    <property type="entry name" value="MITOCHONDRIAL RIBOSOMAL PROTEIN L24"/>
    <property type="match status" value="1"/>
</dbReference>
<dbReference type="InterPro" id="IPR008991">
    <property type="entry name" value="Translation_prot_SH3-like_sf"/>
</dbReference>
<comment type="similarity">
    <text evidence="1 5">Belongs to the universal ribosomal protein uL24 family.</text>
</comment>
<keyword evidence="5" id="KW-0694">RNA-binding</keyword>
<dbReference type="SUPFAM" id="SSF50104">
    <property type="entry name" value="Translation proteins SH3-like domain"/>
    <property type="match status" value="1"/>
</dbReference>
<keyword evidence="2 5" id="KW-0689">Ribosomal protein</keyword>
<dbReference type="InterPro" id="IPR005824">
    <property type="entry name" value="KOW"/>
</dbReference>
<comment type="subunit">
    <text evidence="5">Part of the 50S ribosomal subunit.</text>
</comment>
<name>A0ABN6L3M9_9PROT</name>
<evidence type="ECO:0000313" key="8">
    <source>
        <dbReference type="Proteomes" id="UP001320209"/>
    </source>
</evidence>
<dbReference type="NCBIfam" id="TIGR01079">
    <property type="entry name" value="rplX_bact"/>
    <property type="match status" value="1"/>
</dbReference>
<dbReference type="Gene3D" id="2.30.30.30">
    <property type="match status" value="1"/>
</dbReference>
<sequence>MAWKIRKGDTVVVTVGKSKGHVGKVARVVRDSCKVVVEGANFVIRHVKPSYKNPEGGRVEKEAPIHISNVALVDSKTGSPTRVGFRFDGDKKVRYSKKTGEAV</sequence>
<dbReference type="InterPro" id="IPR041988">
    <property type="entry name" value="Ribosomal_uL24_KOW"/>
</dbReference>
<dbReference type="Proteomes" id="UP001320209">
    <property type="component" value="Chromosome"/>
</dbReference>
<dbReference type="RefSeq" id="WP_236865598.1">
    <property type="nucleotide sequence ID" value="NZ_AP025225.1"/>
</dbReference>
<evidence type="ECO:0000256" key="1">
    <source>
        <dbReference type="ARBA" id="ARBA00010618"/>
    </source>
</evidence>
<dbReference type="InterPro" id="IPR003256">
    <property type="entry name" value="Ribosomal_uL24"/>
</dbReference>
<evidence type="ECO:0000256" key="5">
    <source>
        <dbReference type="HAMAP-Rule" id="MF_01326"/>
    </source>
</evidence>
<evidence type="ECO:0000256" key="3">
    <source>
        <dbReference type="ARBA" id="ARBA00023274"/>
    </source>
</evidence>
<gene>
    <name evidence="5 7" type="primary">rplX</name>
    <name evidence="7" type="ORF">HYD_2650</name>
</gene>
<accession>A0ABN6L3M9</accession>
<keyword evidence="5" id="KW-0699">rRNA-binding</keyword>
<dbReference type="InterPro" id="IPR057264">
    <property type="entry name" value="Ribosomal_uL24_C"/>
</dbReference>
<dbReference type="GO" id="GO:0005840">
    <property type="term" value="C:ribosome"/>
    <property type="evidence" value="ECO:0007669"/>
    <property type="project" value="UniProtKB-KW"/>
</dbReference>
<evidence type="ECO:0000256" key="4">
    <source>
        <dbReference type="ARBA" id="ARBA00035206"/>
    </source>
</evidence>
<dbReference type="InterPro" id="IPR014722">
    <property type="entry name" value="Rib_uL2_dom2"/>
</dbReference>
<comment type="function">
    <text evidence="5">One of two assembly initiator proteins, it binds directly to the 5'-end of the 23S rRNA, where it nucleates assembly of the 50S subunit.</text>
</comment>
<protein>
    <recommendedName>
        <fullName evidence="4 5">Large ribosomal subunit protein uL24</fullName>
    </recommendedName>
</protein>
<evidence type="ECO:0000313" key="7">
    <source>
        <dbReference type="EMBL" id="BDB96132.1"/>
    </source>
</evidence>
<evidence type="ECO:0000256" key="2">
    <source>
        <dbReference type="ARBA" id="ARBA00022980"/>
    </source>
</evidence>
<dbReference type="HAMAP" id="MF_01326_B">
    <property type="entry name" value="Ribosomal_uL24_B"/>
    <property type="match status" value="1"/>
</dbReference>
<keyword evidence="3 5" id="KW-0687">Ribonucleoprotein</keyword>
<evidence type="ECO:0000259" key="6">
    <source>
        <dbReference type="SMART" id="SM00739"/>
    </source>
</evidence>
<organism evidence="7 8">
    <name type="scientific">Candidatus Hydrogenosomobacter endosymbioticus</name>
    <dbReference type="NCBI Taxonomy" id="2558174"/>
    <lineage>
        <taxon>Bacteria</taxon>
        <taxon>Pseudomonadati</taxon>
        <taxon>Pseudomonadota</taxon>
        <taxon>Alphaproteobacteria</taxon>
        <taxon>Holosporales</taxon>
        <taxon>Holosporaceae</taxon>
        <taxon>Candidatus Hydrogenosomobacter</taxon>
    </lineage>
</organism>